<dbReference type="EC" id="2.4.1.-" evidence="10"/>
<dbReference type="PANTHER" id="PTHR12413">
    <property type="entry name" value="DOLICHYL GLYCOSYLTRANSFERASE"/>
    <property type="match status" value="1"/>
</dbReference>
<evidence type="ECO:0000256" key="10">
    <source>
        <dbReference type="RuleBase" id="RU363110"/>
    </source>
</evidence>
<feature type="transmembrane region" description="Helical" evidence="10">
    <location>
        <begin position="358"/>
        <end position="374"/>
    </location>
</feature>
<dbReference type="STRING" id="126957.T1JIW9"/>
<keyword evidence="12" id="KW-1185">Reference proteome</keyword>
<feature type="transmembrane region" description="Helical" evidence="10">
    <location>
        <begin position="139"/>
        <end position="158"/>
    </location>
</feature>
<dbReference type="PANTHER" id="PTHR12413:SF2">
    <property type="entry name" value="DOLICHYL PYROPHOSPHATE GLC1MAN9GLCNAC2 ALPHA-1,3-GLUCOSYLTRANSFERASE-RELATED"/>
    <property type="match status" value="1"/>
</dbReference>
<dbReference type="EnsemblMetazoa" id="SMAR013800-RA">
    <property type="protein sequence ID" value="SMAR013800-PA"/>
    <property type="gene ID" value="SMAR013800"/>
</dbReference>
<evidence type="ECO:0000313" key="11">
    <source>
        <dbReference type="EnsemblMetazoa" id="SMAR013800-PA"/>
    </source>
</evidence>
<reference evidence="11" key="2">
    <citation type="submission" date="2015-02" db="UniProtKB">
        <authorList>
            <consortium name="EnsemblMetazoa"/>
        </authorList>
    </citation>
    <scope>IDENTIFICATION</scope>
</reference>
<dbReference type="InterPro" id="IPR004856">
    <property type="entry name" value="Glyco_trans_ALG6/ALG8"/>
</dbReference>
<feature type="transmembrane region" description="Helical" evidence="10">
    <location>
        <begin position="405"/>
        <end position="422"/>
    </location>
</feature>
<evidence type="ECO:0000256" key="4">
    <source>
        <dbReference type="ARBA" id="ARBA00022676"/>
    </source>
</evidence>
<dbReference type="Pfam" id="PF03155">
    <property type="entry name" value="Alg6_Alg8"/>
    <property type="match status" value="1"/>
</dbReference>
<dbReference type="Proteomes" id="UP000014500">
    <property type="component" value="Unassembled WGS sequence"/>
</dbReference>
<proteinExistence type="inferred from homology"/>
<feature type="transmembrane region" description="Helical" evidence="10">
    <location>
        <begin position="465"/>
        <end position="484"/>
    </location>
</feature>
<sequence length="565" mass="65005">MATSLSNPVFWSIIGGITALKILLIPSKSTDFEVHRNWLAITHTFPFDKWYYEASISTSEWTLDYPPFFAWFECALSYIAQYFDSAMLSIHNHNYASQMTILFQRLSVIVTDLIFAYGVKECAGCLGPASWQSRRDVWVHNGFILSMMLFGNAGLLLVDHIHFQYNGFLFGFLLISIARMLQHKHLESAFWFCILLNLKHIYLYFAPAYFVYLLRSYCFLYSTRDGGVLWKSFSIKNFTKLSFTVISVFAASFGPFIAKGQLNQVLSRLFPFKRVQKTGLMSDNKVTASMTGGLVQEYQHSILPNITPTITLICSVVVILPALIKLWHRPSMPWDFVRCLTLCAYGTYMFGWHVHEKAILLIIIPLTLLAAVDWDDACIYMFTSLTGHFSLFPLFFTLAETSTKILLTVMHAMYSCFGLCLLNKDVVHEALLSTFEKIYLFGLVFVQLYHSYLHEFLGLSKKYEFLPLLLFSAYCAPGILYSWLKFYKFTLARDRKSCLSSTKNDYFGKSCLEILYNTEICNWSPIQSLNSGKVGLWFGSLCQHSVMILYLELTINIYFSYPRPE</sequence>
<dbReference type="AlphaFoldDB" id="T1JIW9"/>
<evidence type="ECO:0000256" key="6">
    <source>
        <dbReference type="ARBA" id="ARBA00022692"/>
    </source>
</evidence>
<comment type="pathway">
    <text evidence="2 10">Protein modification; protein glycosylation.</text>
</comment>
<organism evidence="11 12">
    <name type="scientific">Strigamia maritima</name>
    <name type="common">European centipede</name>
    <name type="synonym">Geophilus maritimus</name>
    <dbReference type="NCBI Taxonomy" id="126957"/>
    <lineage>
        <taxon>Eukaryota</taxon>
        <taxon>Metazoa</taxon>
        <taxon>Ecdysozoa</taxon>
        <taxon>Arthropoda</taxon>
        <taxon>Myriapoda</taxon>
        <taxon>Chilopoda</taxon>
        <taxon>Pleurostigmophora</taxon>
        <taxon>Geophilomorpha</taxon>
        <taxon>Linotaeniidae</taxon>
        <taxon>Strigamia</taxon>
    </lineage>
</organism>
<accession>T1JIW9</accession>
<feature type="transmembrane region" description="Helical" evidence="10">
    <location>
        <begin position="379"/>
        <end position="399"/>
    </location>
</feature>
<dbReference type="GO" id="GO:0005789">
    <property type="term" value="C:endoplasmic reticulum membrane"/>
    <property type="evidence" value="ECO:0007669"/>
    <property type="project" value="UniProtKB-SubCell"/>
</dbReference>
<dbReference type="PhylomeDB" id="T1JIW9"/>
<evidence type="ECO:0000313" key="12">
    <source>
        <dbReference type="Proteomes" id="UP000014500"/>
    </source>
</evidence>
<evidence type="ECO:0000256" key="3">
    <source>
        <dbReference type="ARBA" id="ARBA00008715"/>
    </source>
</evidence>
<evidence type="ECO:0000256" key="5">
    <source>
        <dbReference type="ARBA" id="ARBA00022679"/>
    </source>
</evidence>
<keyword evidence="9 10" id="KW-0472">Membrane</keyword>
<dbReference type="HOGENOM" id="CLU_022045_2_0_1"/>
<keyword evidence="8 10" id="KW-1133">Transmembrane helix</keyword>
<comment type="similarity">
    <text evidence="3 10">Belongs to the ALG6/ALG8 glucosyltransferase family.</text>
</comment>
<dbReference type="eggNOG" id="KOG2576">
    <property type="taxonomic scope" value="Eukaryota"/>
</dbReference>
<feature type="transmembrane region" description="Helical" evidence="10">
    <location>
        <begin position="302"/>
        <end position="324"/>
    </location>
</feature>
<dbReference type="GO" id="GO:0042283">
    <property type="term" value="F:dolichyl pyrophosphate Glc1Man9GlcNAc2 alpha-1,3-glucosyltransferase activity"/>
    <property type="evidence" value="ECO:0007669"/>
    <property type="project" value="TreeGrafter"/>
</dbReference>
<feature type="transmembrane region" description="Helical" evidence="10">
    <location>
        <begin position="434"/>
        <end position="453"/>
    </location>
</feature>
<dbReference type="OMA" id="YLAPPFG"/>
<name>T1JIW9_STRMM</name>
<evidence type="ECO:0000256" key="1">
    <source>
        <dbReference type="ARBA" id="ARBA00004477"/>
    </source>
</evidence>
<evidence type="ECO:0000256" key="8">
    <source>
        <dbReference type="ARBA" id="ARBA00022989"/>
    </source>
</evidence>
<protein>
    <recommendedName>
        <fullName evidence="10">Alpha-1,3-glucosyltransferase</fullName>
        <ecNumber evidence="10">2.4.1.-</ecNumber>
    </recommendedName>
</protein>
<evidence type="ECO:0000256" key="9">
    <source>
        <dbReference type="ARBA" id="ARBA00023136"/>
    </source>
</evidence>
<keyword evidence="6 10" id="KW-0812">Transmembrane</keyword>
<dbReference type="UniPathway" id="UPA00378"/>
<comment type="subcellular location">
    <subcellularLocation>
        <location evidence="1 10">Endoplasmic reticulum membrane</location>
        <topology evidence="1 10">Multi-pass membrane protein</topology>
    </subcellularLocation>
</comment>
<reference evidence="12" key="1">
    <citation type="submission" date="2011-05" db="EMBL/GenBank/DDBJ databases">
        <authorList>
            <person name="Richards S.R."/>
            <person name="Qu J."/>
            <person name="Jiang H."/>
            <person name="Jhangiani S.N."/>
            <person name="Agravi P."/>
            <person name="Goodspeed R."/>
            <person name="Gross S."/>
            <person name="Mandapat C."/>
            <person name="Jackson L."/>
            <person name="Mathew T."/>
            <person name="Pu L."/>
            <person name="Thornton R."/>
            <person name="Saada N."/>
            <person name="Wilczek-Boney K.B."/>
            <person name="Lee S."/>
            <person name="Kovar C."/>
            <person name="Wu Y."/>
            <person name="Scherer S.E."/>
            <person name="Worley K.C."/>
            <person name="Muzny D.M."/>
            <person name="Gibbs R."/>
        </authorList>
    </citation>
    <scope>NUCLEOTIDE SEQUENCE</scope>
    <source>
        <strain evidence="12">Brora</strain>
    </source>
</reference>
<feature type="transmembrane region" description="Helical" evidence="10">
    <location>
        <begin position="165"/>
        <end position="181"/>
    </location>
</feature>
<evidence type="ECO:0000256" key="7">
    <source>
        <dbReference type="ARBA" id="ARBA00022824"/>
    </source>
</evidence>
<evidence type="ECO:0000256" key="2">
    <source>
        <dbReference type="ARBA" id="ARBA00004922"/>
    </source>
</evidence>
<keyword evidence="5 10" id="KW-0808">Transferase</keyword>
<dbReference type="GO" id="GO:0006487">
    <property type="term" value="P:protein N-linked glycosylation"/>
    <property type="evidence" value="ECO:0007669"/>
    <property type="project" value="TreeGrafter"/>
</dbReference>
<dbReference type="EMBL" id="JH431987">
    <property type="status" value="NOT_ANNOTATED_CDS"/>
    <property type="molecule type" value="Genomic_DNA"/>
</dbReference>
<keyword evidence="7 10" id="KW-0256">Endoplasmic reticulum</keyword>
<feature type="transmembrane region" description="Helical" evidence="10">
    <location>
        <begin position="241"/>
        <end position="258"/>
    </location>
</feature>
<feature type="transmembrane region" description="Helical" evidence="10">
    <location>
        <begin position="201"/>
        <end position="220"/>
    </location>
</feature>
<keyword evidence="4 10" id="KW-0328">Glycosyltransferase</keyword>